<proteinExistence type="predicted"/>
<sequence length="937" mass="102288">MTFNPKFGCETRFDIKLVSVTSTHLIDAANLTDLFPNRDVESVYRRKISAKDISYPEKCFNERKTFPSRSYSRDEVERLNTSSDGSMADSNGAAPCEPVQSLTCAWCQKRAGEKPLSFEMDDGVMKVFCTDLCFTLCRRASFKKNKVCDWCKKVKNTVSYVDFQDGEQQLQFCGEQCLNQYKMNIFCKETQNIKSQLGSVIVPPPSDGTKQIIITPDLWTEQQQKQQQQQQQRLDDKNKQNDSTISCASRSTGEAENMRSYREEKDSCKRPGHSHRSKPRGDFNAQSEKRLADGQLAYKNGSKLRYDVTINGDSDRFPTQRSFCNIPSLDKTSKSPKRESTVYSSAACHRPSSKSSESHSVKGISSKIPNLERLKLNHSTDTFAYTPYSLTTTSPSSEQSAATRSTASTAPPGGPPLTSTSGLGGSQLLGCLGPAGLQPWMYNPLLTSGVAGFPGFGLPGLAQAGALPLRQPGSSLSMATPSPAPPPPPTLPVMMPAPTSSCHNPGCQEKRDPECGQPTVGQGGSLPPPRAPFSVPLQPNPSTLFGMLPPPPGMPGLLGMNGPGLVPPVANLNGLLPPNTLMVPYPVLVPLPIPLPLPIPIPVPCDKAGNPMLPIQRTDAESPLIVNTQIKQESTDMEPSLYPENMPNQTSTPFRIGSDPERTSCVNTGVDRILCACCNRKPTESRHHESLQSDSPSLLRSRHSPSHYSRSCAATSCQNVQNDAIDLSKDRKQTNTADGIPSSMTDYDVNRNNTTSTLAMSPPSSSSSESDGSNQLTLAGINVRHPVESVYSARRSLILDAPSLPKERHRQSPQLDKRVYVPGLNKEHTYGKRRFYVLGSIRPRSKTPQGDRVTTEKKLHHRAIHGLGTPGAASFNTATSSSIGRCHQDSDVIDMVTSLSCGGRWYHFAAVYRPALTMQSAGHGAENERYLIRQNTT</sequence>
<dbReference type="AlphaFoldDB" id="A0AAD9KDZ2"/>
<protein>
    <recommendedName>
        <fullName evidence="4">Sine oculis-binding protein-like protein</fullName>
    </recommendedName>
</protein>
<dbReference type="PANTHER" id="PTHR23186">
    <property type="entry name" value="RETINOIC ACID-INDUCED PROTEIN 2"/>
    <property type="match status" value="1"/>
</dbReference>
<keyword evidence="3" id="KW-1185">Reference proteome</keyword>
<feature type="compositionally biased region" description="Low complexity" evidence="1">
    <location>
        <begin position="222"/>
        <end position="232"/>
    </location>
</feature>
<dbReference type="GO" id="GO:0048513">
    <property type="term" value="P:animal organ development"/>
    <property type="evidence" value="ECO:0007669"/>
    <property type="project" value="TreeGrafter"/>
</dbReference>
<dbReference type="Proteomes" id="UP001208570">
    <property type="component" value="Unassembled WGS sequence"/>
</dbReference>
<feature type="compositionally biased region" description="Basic and acidic residues" evidence="1">
    <location>
        <begin position="331"/>
        <end position="340"/>
    </location>
</feature>
<feature type="region of interest" description="Disordered" evidence="1">
    <location>
        <begin position="220"/>
        <end position="288"/>
    </location>
</feature>
<feature type="region of interest" description="Disordered" evidence="1">
    <location>
        <begin position="390"/>
        <end position="422"/>
    </location>
</feature>
<feature type="region of interest" description="Disordered" evidence="1">
    <location>
        <begin position="685"/>
        <end position="774"/>
    </location>
</feature>
<feature type="compositionally biased region" description="Polar residues" evidence="1">
    <location>
        <begin position="712"/>
        <end position="722"/>
    </location>
</feature>
<feature type="compositionally biased region" description="Polar residues" evidence="1">
    <location>
        <begin position="734"/>
        <end position="759"/>
    </location>
</feature>
<comment type="caution">
    <text evidence="2">The sequence shown here is derived from an EMBL/GenBank/DDBJ whole genome shotgun (WGS) entry which is preliminary data.</text>
</comment>
<accession>A0AAD9KDZ2</accession>
<feature type="compositionally biased region" description="Basic and acidic residues" evidence="1">
    <location>
        <begin position="256"/>
        <end position="269"/>
    </location>
</feature>
<organism evidence="2 3">
    <name type="scientific">Paralvinella palmiformis</name>
    <dbReference type="NCBI Taxonomy" id="53620"/>
    <lineage>
        <taxon>Eukaryota</taxon>
        <taxon>Metazoa</taxon>
        <taxon>Spiralia</taxon>
        <taxon>Lophotrochozoa</taxon>
        <taxon>Annelida</taxon>
        <taxon>Polychaeta</taxon>
        <taxon>Sedentaria</taxon>
        <taxon>Canalipalpata</taxon>
        <taxon>Terebellida</taxon>
        <taxon>Terebelliformia</taxon>
        <taxon>Alvinellidae</taxon>
        <taxon>Paralvinella</taxon>
    </lineage>
</organism>
<dbReference type="InterPro" id="IPR026092">
    <property type="entry name" value="RAI2/SOBP"/>
</dbReference>
<evidence type="ECO:0008006" key="4">
    <source>
        <dbReference type="Google" id="ProtNLM"/>
    </source>
</evidence>
<feature type="compositionally biased region" description="Low complexity" evidence="1">
    <location>
        <begin position="390"/>
        <end position="421"/>
    </location>
</feature>
<feature type="compositionally biased region" description="Low complexity" evidence="1">
    <location>
        <begin position="761"/>
        <end position="770"/>
    </location>
</feature>
<dbReference type="EMBL" id="JAODUP010000011">
    <property type="protein sequence ID" value="KAK2169310.1"/>
    <property type="molecule type" value="Genomic_DNA"/>
</dbReference>
<dbReference type="Pfam" id="PF15279">
    <property type="entry name" value="SOBP"/>
    <property type="match status" value="1"/>
</dbReference>
<name>A0AAD9KDZ2_9ANNE</name>
<feature type="region of interest" description="Disordered" evidence="1">
    <location>
        <begin position="501"/>
        <end position="530"/>
    </location>
</feature>
<dbReference type="PANTHER" id="PTHR23186:SF4">
    <property type="entry name" value="GH22790P"/>
    <property type="match status" value="1"/>
</dbReference>
<feature type="compositionally biased region" description="Polar residues" evidence="1">
    <location>
        <begin position="241"/>
        <end position="254"/>
    </location>
</feature>
<evidence type="ECO:0000256" key="1">
    <source>
        <dbReference type="SAM" id="MobiDB-lite"/>
    </source>
</evidence>
<gene>
    <name evidence="2" type="ORF">LSH36_11g07000</name>
</gene>
<dbReference type="GO" id="GO:0005634">
    <property type="term" value="C:nucleus"/>
    <property type="evidence" value="ECO:0007669"/>
    <property type="project" value="TreeGrafter"/>
</dbReference>
<feature type="region of interest" description="Disordered" evidence="1">
    <location>
        <begin position="316"/>
        <end position="364"/>
    </location>
</feature>
<evidence type="ECO:0000313" key="3">
    <source>
        <dbReference type="Proteomes" id="UP001208570"/>
    </source>
</evidence>
<reference evidence="2" key="1">
    <citation type="journal article" date="2023" name="Mol. Biol. Evol.">
        <title>Third-Generation Sequencing Reveals the Adaptive Role of the Epigenome in Three Deep-Sea Polychaetes.</title>
        <authorList>
            <person name="Perez M."/>
            <person name="Aroh O."/>
            <person name="Sun Y."/>
            <person name="Lan Y."/>
            <person name="Juniper S.K."/>
            <person name="Young C.R."/>
            <person name="Angers B."/>
            <person name="Qian P.Y."/>
        </authorList>
    </citation>
    <scope>NUCLEOTIDE SEQUENCE</scope>
    <source>
        <strain evidence="2">P08H-3</strain>
    </source>
</reference>
<evidence type="ECO:0000313" key="2">
    <source>
        <dbReference type="EMBL" id="KAK2169310.1"/>
    </source>
</evidence>